<dbReference type="PANTHER" id="PTHR43537">
    <property type="entry name" value="TRANSCRIPTIONAL REGULATOR, GNTR FAMILY"/>
    <property type="match status" value="1"/>
</dbReference>
<dbReference type="InterPro" id="IPR036388">
    <property type="entry name" value="WH-like_DNA-bd_sf"/>
</dbReference>
<dbReference type="CDD" id="cd07377">
    <property type="entry name" value="WHTH_GntR"/>
    <property type="match status" value="1"/>
</dbReference>
<dbReference type="Pfam" id="PF07729">
    <property type="entry name" value="FCD"/>
    <property type="match status" value="1"/>
</dbReference>
<evidence type="ECO:0000313" key="6">
    <source>
        <dbReference type="Proteomes" id="UP001501495"/>
    </source>
</evidence>
<keyword evidence="6" id="KW-1185">Reference proteome</keyword>
<feature type="domain" description="HTH gntR-type" evidence="4">
    <location>
        <begin position="25"/>
        <end position="92"/>
    </location>
</feature>
<dbReference type="SUPFAM" id="SSF48008">
    <property type="entry name" value="GntR ligand-binding domain-like"/>
    <property type="match status" value="1"/>
</dbReference>
<dbReference type="EMBL" id="BAAAZH010000012">
    <property type="protein sequence ID" value="GAA4116771.1"/>
    <property type="molecule type" value="Genomic_DNA"/>
</dbReference>
<dbReference type="InterPro" id="IPR011711">
    <property type="entry name" value="GntR_C"/>
</dbReference>
<dbReference type="RefSeq" id="WP_344732856.1">
    <property type="nucleotide sequence ID" value="NZ_BAAAZH010000012.1"/>
</dbReference>
<dbReference type="Pfam" id="PF00392">
    <property type="entry name" value="GntR"/>
    <property type="match status" value="1"/>
</dbReference>
<dbReference type="SMART" id="SM00895">
    <property type="entry name" value="FCD"/>
    <property type="match status" value="1"/>
</dbReference>
<protein>
    <submittedName>
        <fullName evidence="5">GntR family transcriptional regulator</fullName>
    </submittedName>
</protein>
<reference evidence="6" key="1">
    <citation type="journal article" date="2019" name="Int. J. Syst. Evol. Microbiol.">
        <title>The Global Catalogue of Microorganisms (GCM) 10K type strain sequencing project: providing services to taxonomists for standard genome sequencing and annotation.</title>
        <authorList>
            <consortium name="The Broad Institute Genomics Platform"/>
            <consortium name="The Broad Institute Genome Sequencing Center for Infectious Disease"/>
            <person name="Wu L."/>
            <person name="Ma J."/>
        </authorList>
    </citation>
    <scope>NUCLEOTIDE SEQUENCE [LARGE SCALE GENOMIC DNA]</scope>
    <source>
        <strain evidence="6">JCM 16703</strain>
    </source>
</reference>
<dbReference type="PROSITE" id="PS50949">
    <property type="entry name" value="HTH_GNTR"/>
    <property type="match status" value="1"/>
</dbReference>
<evidence type="ECO:0000256" key="2">
    <source>
        <dbReference type="ARBA" id="ARBA00023125"/>
    </source>
</evidence>
<dbReference type="SUPFAM" id="SSF46785">
    <property type="entry name" value="Winged helix' DNA-binding domain"/>
    <property type="match status" value="1"/>
</dbReference>
<dbReference type="Gene3D" id="1.20.120.530">
    <property type="entry name" value="GntR ligand-binding domain-like"/>
    <property type="match status" value="1"/>
</dbReference>
<proteinExistence type="predicted"/>
<dbReference type="InterPro" id="IPR000524">
    <property type="entry name" value="Tscrpt_reg_HTH_GntR"/>
</dbReference>
<keyword evidence="1" id="KW-0805">Transcription regulation</keyword>
<dbReference type="Proteomes" id="UP001501495">
    <property type="component" value="Unassembled WGS sequence"/>
</dbReference>
<evidence type="ECO:0000256" key="1">
    <source>
        <dbReference type="ARBA" id="ARBA00023015"/>
    </source>
</evidence>
<dbReference type="Gene3D" id="1.10.10.10">
    <property type="entry name" value="Winged helix-like DNA-binding domain superfamily/Winged helix DNA-binding domain"/>
    <property type="match status" value="1"/>
</dbReference>
<keyword evidence="3" id="KW-0804">Transcription</keyword>
<evidence type="ECO:0000259" key="4">
    <source>
        <dbReference type="PROSITE" id="PS50949"/>
    </source>
</evidence>
<organism evidence="5 6">
    <name type="scientific">Nocardioides fonticola</name>
    <dbReference type="NCBI Taxonomy" id="450363"/>
    <lineage>
        <taxon>Bacteria</taxon>
        <taxon>Bacillati</taxon>
        <taxon>Actinomycetota</taxon>
        <taxon>Actinomycetes</taxon>
        <taxon>Propionibacteriales</taxon>
        <taxon>Nocardioidaceae</taxon>
        <taxon>Nocardioides</taxon>
    </lineage>
</organism>
<name>A0ABP7XHF7_9ACTN</name>
<dbReference type="InterPro" id="IPR036390">
    <property type="entry name" value="WH_DNA-bd_sf"/>
</dbReference>
<evidence type="ECO:0000256" key="3">
    <source>
        <dbReference type="ARBA" id="ARBA00023163"/>
    </source>
</evidence>
<sequence>MAGPRPAAPRRRSIFTARLVNTAAAGEVPRVADDMRQAILAGDEPPGTLIPIEEVARFFGVSQIPVREALKVLLGEGLVEHVPHVGYSVAKLTFREFRELYDVRQALEASALRAAVLGAGPADDAEVLDAHEALTAAIAAGDERGYHAASRRFHMALIAPAAMQRLLHMYETAWNMTEPARPMARVDADGRALLHADHDRLIEAFLARDAVRLVAESQAHYEHLGAAIALLADSPDLFRPAQ</sequence>
<evidence type="ECO:0000313" key="5">
    <source>
        <dbReference type="EMBL" id="GAA4116771.1"/>
    </source>
</evidence>
<keyword evidence="2" id="KW-0238">DNA-binding</keyword>
<accession>A0ABP7XHF7</accession>
<dbReference type="InterPro" id="IPR008920">
    <property type="entry name" value="TF_FadR/GntR_C"/>
</dbReference>
<dbReference type="SMART" id="SM00345">
    <property type="entry name" value="HTH_GNTR"/>
    <property type="match status" value="1"/>
</dbReference>
<dbReference type="PANTHER" id="PTHR43537:SF24">
    <property type="entry name" value="GLUCONATE OPERON TRANSCRIPTIONAL REPRESSOR"/>
    <property type="match status" value="1"/>
</dbReference>
<comment type="caution">
    <text evidence="5">The sequence shown here is derived from an EMBL/GenBank/DDBJ whole genome shotgun (WGS) entry which is preliminary data.</text>
</comment>
<gene>
    <name evidence="5" type="ORF">GCM10022215_16670</name>
</gene>